<organism evidence="3 4">
    <name type="scientific">Dothistroma septosporum (strain NZE10 / CBS 128990)</name>
    <name type="common">Red band needle blight fungus</name>
    <name type="synonym">Mycosphaerella pini</name>
    <dbReference type="NCBI Taxonomy" id="675120"/>
    <lineage>
        <taxon>Eukaryota</taxon>
        <taxon>Fungi</taxon>
        <taxon>Dikarya</taxon>
        <taxon>Ascomycota</taxon>
        <taxon>Pezizomycotina</taxon>
        <taxon>Dothideomycetes</taxon>
        <taxon>Dothideomycetidae</taxon>
        <taxon>Mycosphaerellales</taxon>
        <taxon>Mycosphaerellaceae</taxon>
        <taxon>Dothistroma</taxon>
    </lineage>
</organism>
<feature type="compositionally biased region" description="Low complexity" evidence="2">
    <location>
        <begin position="647"/>
        <end position="664"/>
    </location>
</feature>
<evidence type="ECO:0000256" key="2">
    <source>
        <dbReference type="SAM" id="MobiDB-lite"/>
    </source>
</evidence>
<feature type="coiled-coil region" evidence="1">
    <location>
        <begin position="758"/>
        <end position="785"/>
    </location>
</feature>
<name>N1PZL8_DOTSN</name>
<sequence>MLGTATSMKFGADLHHLDIMGQAPSAAEREEVRKASSTIFREDTIVRQVEVNREYELPTLSREDSWSMHCAYTDQAPYSNAKSYHGDSKMMTSTSMLHLPRGNASKELVDFLRRTGPPEPHRRPSKIEHPRRSISAPKHALKMLKLGGKRQAHTAQDRLNNVLLLRDEGGLLAGAEEPSTPKPLPRNVEQKVSSTGKKYLAVVPRPDLIDVEKTEPSILDPNILESRVSVVFHEEGAGNEDSLHNWLTTLTKQQAQHQASSPDPHRPAAFPDDAATQIARRCPTPVRPPASNPPSPIPGSSNSIAESDGTEEVDRPAASHFRDTTRALSSHPPHRHEPATPEISLPNEESPVKHPSPEKEVEIKHPAPRRFGNHPVLMQRASSLASTYPASSLCDSPGSPPPRSPLRLRRGPRRLETIVADRDGHERRVTPKIAPSIKSSRSDFDFDSKPIRATVTTECSGPIKRPKSRGKNGSPRRKEREERVRARKMRDRPSANGAIDSVVNEPAPTVRQKLKKMHPQIQIPNCNARPLRAPSTASRASGSSASSWRKFTQSTLTPVSPVPSEASDDDKMTYTPILPTASSPAKARDLPSDIEMSPVMLVAEEIPAPNTKSKPNPAKLVLKEGKPYAPRPRSASYARIAAKSRSRTSVNNSVENSNHSSPRSKSPRRHQTDDAPPLPSPPPPNRALPPTPPGSGSERISEGNSKAKITDGRKELSVVRSYDVSPVPSSLSKKDRFAHVATQKKPVASCSKAMSRAQSRMDARLEALEKQNALLQAALMAVLKTNGELNRGRPALHAVESEAPSMPMAWEARVARRSDAISRAPSSSSGSALDMYMRARAS</sequence>
<feature type="compositionally biased region" description="Basic residues" evidence="2">
    <location>
        <begin position="464"/>
        <end position="475"/>
    </location>
</feature>
<accession>N1PZL8</accession>
<keyword evidence="1" id="KW-0175">Coiled coil</keyword>
<feature type="compositionally biased region" description="Pro residues" evidence="2">
    <location>
        <begin position="676"/>
        <end position="693"/>
    </location>
</feature>
<dbReference type="Proteomes" id="UP000016933">
    <property type="component" value="Unassembled WGS sequence"/>
</dbReference>
<evidence type="ECO:0000313" key="3">
    <source>
        <dbReference type="EMBL" id="EME48877.1"/>
    </source>
</evidence>
<feature type="compositionally biased region" description="Low complexity" evidence="2">
    <location>
        <begin position="821"/>
        <end position="832"/>
    </location>
</feature>
<dbReference type="AlphaFoldDB" id="N1PZL8"/>
<dbReference type="HOGENOM" id="CLU_338022_0_0_1"/>
<evidence type="ECO:0000256" key="1">
    <source>
        <dbReference type="SAM" id="Coils"/>
    </source>
</evidence>
<reference evidence="3 4" key="2">
    <citation type="journal article" date="2012" name="PLoS Pathog.">
        <title>Diverse lifestyles and strategies of plant pathogenesis encoded in the genomes of eighteen Dothideomycetes fungi.</title>
        <authorList>
            <person name="Ohm R.A."/>
            <person name="Feau N."/>
            <person name="Henrissat B."/>
            <person name="Schoch C.L."/>
            <person name="Horwitz B.A."/>
            <person name="Barry K.W."/>
            <person name="Condon B.J."/>
            <person name="Copeland A.C."/>
            <person name="Dhillon B."/>
            <person name="Glaser F."/>
            <person name="Hesse C.N."/>
            <person name="Kosti I."/>
            <person name="LaButti K."/>
            <person name="Lindquist E.A."/>
            <person name="Lucas S."/>
            <person name="Salamov A.A."/>
            <person name="Bradshaw R.E."/>
            <person name="Ciuffetti L."/>
            <person name="Hamelin R.C."/>
            <person name="Kema G.H.J."/>
            <person name="Lawrence C."/>
            <person name="Scott J.A."/>
            <person name="Spatafora J.W."/>
            <person name="Turgeon B.G."/>
            <person name="de Wit P.J.G.M."/>
            <person name="Zhong S."/>
            <person name="Goodwin S.B."/>
            <person name="Grigoriev I.V."/>
        </authorList>
    </citation>
    <scope>NUCLEOTIDE SEQUENCE [LARGE SCALE GENOMIC DNA]</scope>
    <source>
        <strain evidence="4">NZE10 / CBS 128990</strain>
    </source>
</reference>
<feature type="region of interest" description="Disordered" evidence="2">
    <location>
        <begin position="526"/>
        <end position="592"/>
    </location>
</feature>
<feature type="region of interest" description="Disordered" evidence="2">
    <location>
        <begin position="282"/>
        <end position="417"/>
    </location>
</feature>
<dbReference type="OMA" id="PMAWEAR"/>
<proteinExistence type="predicted"/>
<feature type="compositionally biased region" description="Basic and acidic residues" evidence="2">
    <location>
        <begin position="312"/>
        <end position="325"/>
    </location>
</feature>
<gene>
    <name evidence="3" type="ORF">DOTSEDRAFT_49267</name>
</gene>
<feature type="region of interest" description="Disordered" evidence="2">
    <location>
        <begin position="818"/>
        <end position="842"/>
    </location>
</feature>
<evidence type="ECO:0000313" key="4">
    <source>
        <dbReference type="Proteomes" id="UP000016933"/>
    </source>
</evidence>
<protein>
    <submittedName>
        <fullName evidence="3">Uncharacterized protein</fullName>
    </submittedName>
</protein>
<feature type="compositionally biased region" description="Basic and acidic residues" evidence="2">
    <location>
        <begin position="350"/>
        <end position="365"/>
    </location>
</feature>
<feature type="compositionally biased region" description="Polar residues" evidence="2">
    <location>
        <begin position="380"/>
        <end position="394"/>
    </location>
</feature>
<dbReference type="OrthoDB" id="3832538at2759"/>
<reference evidence="4" key="1">
    <citation type="journal article" date="2012" name="PLoS Genet.">
        <title>The genomes of the fungal plant pathogens Cladosporium fulvum and Dothistroma septosporum reveal adaptation to different hosts and lifestyles but also signatures of common ancestry.</title>
        <authorList>
            <person name="de Wit P.J.G.M."/>
            <person name="van der Burgt A."/>
            <person name="Oekmen B."/>
            <person name="Stergiopoulos I."/>
            <person name="Abd-Elsalam K.A."/>
            <person name="Aerts A.L."/>
            <person name="Bahkali A.H."/>
            <person name="Beenen H.G."/>
            <person name="Chettri P."/>
            <person name="Cox M.P."/>
            <person name="Datema E."/>
            <person name="de Vries R.P."/>
            <person name="Dhillon B."/>
            <person name="Ganley A.R."/>
            <person name="Griffiths S.A."/>
            <person name="Guo Y."/>
            <person name="Hamelin R.C."/>
            <person name="Henrissat B."/>
            <person name="Kabir M.S."/>
            <person name="Jashni M.K."/>
            <person name="Kema G."/>
            <person name="Klaubauf S."/>
            <person name="Lapidus A."/>
            <person name="Levasseur A."/>
            <person name="Lindquist E."/>
            <person name="Mehrabi R."/>
            <person name="Ohm R.A."/>
            <person name="Owen T.J."/>
            <person name="Salamov A."/>
            <person name="Schwelm A."/>
            <person name="Schijlen E."/>
            <person name="Sun H."/>
            <person name="van den Burg H.A."/>
            <person name="van Ham R.C.H.J."/>
            <person name="Zhang S."/>
            <person name="Goodwin S.B."/>
            <person name="Grigoriev I.V."/>
            <person name="Collemare J."/>
            <person name="Bradshaw R.E."/>
        </authorList>
    </citation>
    <scope>NUCLEOTIDE SEQUENCE [LARGE SCALE GENOMIC DNA]</scope>
    <source>
        <strain evidence="4">NZE10 / CBS 128990</strain>
    </source>
</reference>
<feature type="compositionally biased region" description="Pro residues" evidence="2">
    <location>
        <begin position="285"/>
        <end position="297"/>
    </location>
</feature>
<feature type="region of interest" description="Disordered" evidence="2">
    <location>
        <begin position="605"/>
        <end position="715"/>
    </location>
</feature>
<dbReference type="EMBL" id="KB446535">
    <property type="protein sequence ID" value="EME48877.1"/>
    <property type="molecule type" value="Genomic_DNA"/>
</dbReference>
<feature type="compositionally biased region" description="Polar residues" evidence="2">
    <location>
        <begin position="549"/>
        <end position="558"/>
    </location>
</feature>
<keyword evidence="4" id="KW-1185">Reference proteome</keyword>
<feature type="region of interest" description="Disordered" evidence="2">
    <location>
        <begin position="453"/>
        <end position="501"/>
    </location>
</feature>
<dbReference type="eggNOG" id="ENOG502R0YJ">
    <property type="taxonomic scope" value="Eukaryota"/>
</dbReference>
<feature type="compositionally biased region" description="Low complexity" evidence="2">
    <location>
        <begin position="533"/>
        <end position="547"/>
    </location>
</feature>